<dbReference type="PANTHER" id="PTHR33802">
    <property type="entry name" value="SI:CH211-161H7.5-RELATED"/>
    <property type="match status" value="1"/>
</dbReference>
<feature type="transmembrane region" description="Helical" evidence="1">
    <location>
        <begin position="12"/>
        <end position="31"/>
    </location>
</feature>
<feature type="transmembrane region" description="Helical" evidence="1">
    <location>
        <begin position="232"/>
        <end position="250"/>
    </location>
</feature>
<reference evidence="2" key="1">
    <citation type="submission" date="2021-01" db="UniProtKB">
        <authorList>
            <consortium name="EnsemblMetazoa"/>
        </authorList>
    </citation>
    <scope>IDENTIFICATION</scope>
</reference>
<feature type="transmembrane region" description="Helical" evidence="1">
    <location>
        <begin position="200"/>
        <end position="220"/>
    </location>
</feature>
<feature type="transmembrane region" description="Helical" evidence="1">
    <location>
        <begin position="173"/>
        <end position="194"/>
    </location>
</feature>
<sequence>MSDFPTSKKVLIFVNLVIYVIHLVLNGLSAAGGPDSKLFPNTVGNISRAFHLELTPVGATFSIWGAIFTWELIWIIYTCATVCRSNAPSANILTTRFYIAFILNILFISAWLFVWARKMAIASLVVIVLGQICVDTAIAFALMDLKAFLDDQKILNKTKVDVWCQRILVQNGLIFYATWTTVASLINVAVVAAYRGNASTLTASIISISLLAALAIVWFLLENFAFQKYTEYTFSSYITLIIANIGVYAANNKDDGNETIKWFSFALIILSAIFLVVRIIIIAVRHKRQSNTIAGREHNATNSTKVLYQNY</sequence>
<name>A0A7M5UYJ9_9CNID</name>
<dbReference type="PANTHER" id="PTHR33802:SF1">
    <property type="entry name" value="XK-RELATED PROTEIN"/>
    <property type="match status" value="1"/>
</dbReference>
<dbReference type="EnsemblMetazoa" id="CLYHEMT000556.1">
    <property type="protein sequence ID" value="CLYHEMP000556.1"/>
    <property type="gene ID" value="CLYHEMG000556"/>
</dbReference>
<dbReference type="GeneID" id="136800168"/>
<feature type="transmembrane region" description="Helical" evidence="1">
    <location>
        <begin position="262"/>
        <end position="284"/>
    </location>
</feature>
<keyword evidence="3" id="KW-1185">Reference proteome</keyword>
<accession>A0A7M5UYJ9</accession>
<feature type="transmembrane region" description="Helical" evidence="1">
    <location>
        <begin position="120"/>
        <end position="143"/>
    </location>
</feature>
<feature type="transmembrane region" description="Helical" evidence="1">
    <location>
        <begin position="61"/>
        <end position="83"/>
    </location>
</feature>
<evidence type="ECO:0000313" key="2">
    <source>
        <dbReference type="EnsemblMetazoa" id="CLYHEMP000556.1"/>
    </source>
</evidence>
<feature type="transmembrane region" description="Helical" evidence="1">
    <location>
        <begin position="95"/>
        <end position="114"/>
    </location>
</feature>
<keyword evidence="1" id="KW-0472">Membrane</keyword>
<evidence type="ECO:0000256" key="1">
    <source>
        <dbReference type="SAM" id="Phobius"/>
    </source>
</evidence>
<dbReference type="Proteomes" id="UP000594262">
    <property type="component" value="Unplaced"/>
</dbReference>
<dbReference type="RefSeq" id="XP_066912884.1">
    <property type="nucleotide sequence ID" value="XM_067056783.1"/>
</dbReference>
<proteinExistence type="predicted"/>
<keyword evidence="1" id="KW-1133">Transmembrane helix</keyword>
<protein>
    <submittedName>
        <fullName evidence="2">Uncharacterized protein</fullName>
    </submittedName>
</protein>
<dbReference type="OrthoDB" id="5586934at2759"/>
<keyword evidence="1" id="KW-0812">Transmembrane</keyword>
<evidence type="ECO:0000313" key="3">
    <source>
        <dbReference type="Proteomes" id="UP000594262"/>
    </source>
</evidence>
<dbReference type="AlphaFoldDB" id="A0A7M5UYJ9"/>
<organism evidence="2 3">
    <name type="scientific">Clytia hemisphaerica</name>
    <dbReference type="NCBI Taxonomy" id="252671"/>
    <lineage>
        <taxon>Eukaryota</taxon>
        <taxon>Metazoa</taxon>
        <taxon>Cnidaria</taxon>
        <taxon>Hydrozoa</taxon>
        <taxon>Hydroidolina</taxon>
        <taxon>Leptothecata</taxon>
        <taxon>Obeliida</taxon>
        <taxon>Clytiidae</taxon>
        <taxon>Clytia</taxon>
    </lineage>
</organism>